<evidence type="ECO:0000259" key="3">
    <source>
        <dbReference type="SMART" id="SM00865"/>
    </source>
</evidence>
<dbReference type="InterPro" id="IPR037103">
    <property type="entry name" value="Tubulin/FtsZ-like_C"/>
</dbReference>
<dbReference type="PRINTS" id="PR00423">
    <property type="entry name" value="CELLDVISFTSZ"/>
</dbReference>
<dbReference type="InterPro" id="IPR008280">
    <property type="entry name" value="Tub_FtsZ_C"/>
</dbReference>
<evidence type="ECO:0000256" key="2">
    <source>
        <dbReference type="ARBA" id="ARBA00023134"/>
    </source>
</evidence>
<dbReference type="PANTHER" id="PTHR30314:SF3">
    <property type="entry name" value="MITOCHONDRIAL DIVISION PROTEIN FSZA"/>
    <property type="match status" value="1"/>
</dbReference>
<keyword evidence="2" id="KW-0342">GTP-binding</keyword>
<dbReference type="SMART" id="SM00865">
    <property type="entry name" value="Tubulin_C"/>
    <property type="match status" value="1"/>
</dbReference>
<protein>
    <recommendedName>
        <fullName evidence="3">Tubulin/FtsZ 2-layer sandwich domain-containing protein</fullName>
    </recommendedName>
</protein>
<dbReference type="GO" id="GO:0032153">
    <property type="term" value="C:cell division site"/>
    <property type="evidence" value="ECO:0007669"/>
    <property type="project" value="TreeGrafter"/>
</dbReference>
<dbReference type="SUPFAM" id="SSF55307">
    <property type="entry name" value="Tubulin C-terminal domain-like"/>
    <property type="match status" value="1"/>
</dbReference>
<dbReference type="PANTHER" id="PTHR30314">
    <property type="entry name" value="CELL DIVISION PROTEIN FTSZ-RELATED"/>
    <property type="match status" value="1"/>
</dbReference>
<dbReference type="GO" id="GO:0051301">
    <property type="term" value="P:cell division"/>
    <property type="evidence" value="ECO:0007669"/>
    <property type="project" value="TreeGrafter"/>
</dbReference>
<organism evidence="4">
    <name type="scientific">marine metagenome</name>
    <dbReference type="NCBI Taxonomy" id="408172"/>
    <lineage>
        <taxon>unclassified sequences</taxon>
        <taxon>metagenomes</taxon>
        <taxon>ecological metagenomes</taxon>
    </lineage>
</organism>
<sequence>LLVINNDKLIEIYGNLTFTQAFAKANEVLNTATKGIAEVISQHLLVNIDLNDARRVLENSGTAVMGQATASGENRAIEAVKGALDSPLLNDNNIKGAKQVLLKIVTGGGEEEIRMMELSDIKQKIQESAGCEVNIIEGIGIDPDLNGEVCVTVIATGFNVKVMKDDVTVTLDGEKNIDDVLNQEEQEEVITPKKEEEVQHTIFDNSEEIKIEENLKEETEEEIEQEVEVEMNIQEVEEDVELSEEVEINNEIELDLEPQKVVVS</sequence>
<feature type="non-terminal residue" evidence="4">
    <location>
        <position position="1"/>
    </location>
</feature>
<dbReference type="Gene3D" id="3.30.1330.20">
    <property type="entry name" value="Tubulin/FtsZ, C-terminal domain"/>
    <property type="match status" value="1"/>
</dbReference>
<feature type="non-terminal residue" evidence="4">
    <location>
        <position position="264"/>
    </location>
</feature>
<dbReference type="InterPro" id="IPR024757">
    <property type="entry name" value="FtsZ_C"/>
</dbReference>
<name>A0A382YBB1_9ZZZZ</name>
<dbReference type="GO" id="GO:0003924">
    <property type="term" value="F:GTPase activity"/>
    <property type="evidence" value="ECO:0007669"/>
    <property type="project" value="InterPro"/>
</dbReference>
<evidence type="ECO:0000256" key="1">
    <source>
        <dbReference type="ARBA" id="ARBA00022741"/>
    </source>
</evidence>
<gene>
    <name evidence="4" type="ORF">METZ01_LOCUS433480</name>
</gene>
<dbReference type="InterPro" id="IPR018316">
    <property type="entry name" value="Tubulin/FtsZ_2-layer-sand-dom"/>
</dbReference>
<dbReference type="Gene3D" id="3.40.50.1440">
    <property type="entry name" value="Tubulin/FtsZ, GTPase domain"/>
    <property type="match status" value="1"/>
</dbReference>
<dbReference type="GO" id="GO:0005737">
    <property type="term" value="C:cytoplasm"/>
    <property type="evidence" value="ECO:0007669"/>
    <property type="project" value="TreeGrafter"/>
</dbReference>
<dbReference type="AlphaFoldDB" id="A0A382YBB1"/>
<proteinExistence type="predicted"/>
<feature type="domain" description="Tubulin/FtsZ 2-layer sandwich" evidence="3">
    <location>
        <begin position="46"/>
        <end position="167"/>
    </location>
</feature>
<dbReference type="Pfam" id="PF12327">
    <property type="entry name" value="FtsZ_C"/>
    <property type="match status" value="1"/>
</dbReference>
<evidence type="ECO:0000313" key="4">
    <source>
        <dbReference type="EMBL" id="SVD80626.1"/>
    </source>
</evidence>
<dbReference type="GO" id="GO:0005525">
    <property type="term" value="F:GTP binding"/>
    <property type="evidence" value="ECO:0007669"/>
    <property type="project" value="UniProtKB-KW"/>
</dbReference>
<keyword evidence="1" id="KW-0547">Nucleotide-binding</keyword>
<reference evidence="4" key="1">
    <citation type="submission" date="2018-05" db="EMBL/GenBank/DDBJ databases">
        <authorList>
            <person name="Lanie J.A."/>
            <person name="Ng W.-L."/>
            <person name="Kazmierczak K.M."/>
            <person name="Andrzejewski T.M."/>
            <person name="Davidsen T.M."/>
            <person name="Wayne K.J."/>
            <person name="Tettelin H."/>
            <person name="Glass J.I."/>
            <person name="Rusch D."/>
            <person name="Podicherti R."/>
            <person name="Tsui H.-C.T."/>
            <person name="Winkler M.E."/>
        </authorList>
    </citation>
    <scope>NUCLEOTIDE SEQUENCE</scope>
</reference>
<dbReference type="EMBL" id="UINC01174481">
    <property type="protein sequence ID" value="SVD80626.1"/>
    <property type="molecule type" value="Genomic_DNA"/>
</dbReference>
<dbReference type="InterPro" id="IPR036525">
    <property type="entry name" value="Tubulin/FtsZ_GTPase_sf"/>
</dbReference>
<dbReference type="InterPro" id="IPR003008">
    <property type="entry name" value="Tubulin_FtsZ_GTPase"/>
</dbReference>
<dbReference type="InterPro" id="IPR045061">
    <property type="entry name" value="FtsZ/CetZ"/>
</dbReference>
<accession>A0A382YBB1</accession>